<gene>
    <name evidence="4" type="ORF">BS50DRAFT_571802</name>
</gene>
<dbReference type="OrthoDB" id="9984533at2759"/>
<dbReference type="SUPFAM" id="SSF51735">
    <property type="entry name" value="NAD(P)-binding Rossmann-fold domains"/>
    <property type="match status" value="1"/>
</dbReference>
<dbReference type="Gene3D" id="3.90.25.10">
    <property type="entry name" value="UDP-galactose 4-epimerase, domain 1"/>
    <property type="match status" value="1"/>
</dbReference>
<dbReference type="AlphaFoldDB" id="A0A2T2NSX5"/>
<evidence type="ECO:0000313" key="5">
    <source>
        <dbReference type="Proteomes" id="UP000240883"/>
    </source>
</evidence>
<accession>A0A2T2NSX5</accession>
<dbReference type="STRING" id="1448308.A0A2T2NSX5"/>
<name>A0A2T2NSX5_CORCC</name>
<keyword evidence="2" id="KW-0560">Oxidoreductase</keyword>
<dbReference type="PANTHER" id="PTHR47706:SF9">
    <property type="entry name" value="NMRA-LIKE DOMAIN-CONTAINING PROTEIN-RELATED"/>
    <property type="match status" value="1"/>
</dbReference>
<evidence type="ECO:0000256" key="2">
    <source>
        <dbReference type="ARBA" id="ARBA00023002"/>
    </source>
</evidence>
<proteinExistence type="predicted"/>
<evidence type="ECO:0000259" key="3">
    <source>
        <dbReference type="Pfam" id="PF05368"/>
    </source>
</evidence>
<dbReference type="GO" id="GO:0016491">
    <property type="term" value="F:oxidoreductase activity"/>
    <property type="evidence" value="ECO:0007669"/>
    <property type="project" value="UniProtKB-KW"/>
</dbReference>
<feature type="domain" description="NmrA-like" evidence="3">
    <location>
        <begin position="4"/>
        <end position="265"/>
    </location>
</feature>
<evidence type="ECO:0000313" key="4">
    <source>
        <dbReference type="EMBL" id="PSN68542.1"/>
    </source>
</evidence>
<dbReference type="InterPro" id="IPR008030">
    <property type="entry name" value="NmrA-like"/>
</dbReference>
<organism evidence="4 5">
    <name type="scientific">Corynespora cassiicola Philippines</name>
    <dbReference type="NCBI Taxonomy" id="1448308"/>
    <lineage>
        <taxon>Eukaryota</taxon>
        <taxon>Fungi</taxon>
        <taxon>Dikarya</taxon>
        <taxon>Ascomycota</taxon>
        <taxon>Pezizomycotina</taxon>
        <taxon>Dothideomycetes</taxon>
        <taxon>Pleosporomycetidae</taxon>
        <taxon>Pleosporales</taxon>
        <taxon>Corynesporascaceae</taxon>
        <taxon>Corynespora</taxon>
    </lineage>
</organism>
<dbReference type="Proteomes" id="UP000240883">
    <property type="component" value="Unassembled WGS sequence"/>
</dbReference>
<dbReference type="InterPro" id="IPR051609">
    <property type="entry name" value="NmrA/Isoflavone_reductase-like"/>
</dbReference>
<protein>
    <submittedName>
        <fullName evidence="4">NAD(P)-binding protein</fullName>
    </submittedName>
</protein>
<dbReference type="InterPro" id="IPR036291">
    <property type="entry name" value="NAD(P)-bd_dom_sf"/>
</dbReference>
<dbReference type="Gene3D" id="3.40.50.720">
    <property type="entry name" value="NAD(P)-binding Rossmann-like Domain"/>
    <property type="match status" value="1"/>
</dbReference>
<reference evidence="4 5" key="1">
    <citation type="journal article" date="2018" name="Front. Microbiol.">
        <title>Genome-Wide Analysis of Corynespora cassiicola Leaf Fall Disease Putative Effectors.</title>
        <authorList>
            <person name="Lopez D."/>
            <person name="Ribeiro S."/>
            <person name="Label P."/>
            <person name="Fumanal B."/>
            <person name="Venisse J.S."/>
            <person name="Kohler A."/>
            <person name="de Oliveira R.R."/>
            <person name="Labutti K."/>
            <person name="Lipzen A."/>
            <person name="Lail K."/>
            <person name="Bauer D."/>
            <person name="Ohm R.A."/>
            <person name="Barry K.W."/>
            <person name="Spatafora J."/>
            <person name="Grigoriev I.V."/>
            <person name="Martin F.M."/>
            <person name="Pujade-Renaud V."/>
        </authorList>
    </citation>
    <scope>NUCLEOTIDE SEQUENCE [LARGE SCALE GENOMIC DNA]</scope>
    <source>
        <strain evidence="4 5">Philippines</strain>
    </source>
</reference>
<dbReference type="Pfam" id="PF05368">
    <property type="entry name" value="NmrA"/>
    <property type="match status" value="1"/>
</dbReference>
<dbReference type="EMBL" id="KZ678133">
    <property type="protein sequence ID" value="PSN68542.1"/>
    <property type="molecule type" value="Genomic_DNA"/>
</dbReference>
<dbReference type="InterPro" id="IPR045312">
    <property type="entry name" value="PCBER-like"/>
</dbReference>
<keyword evidence="1" id="KW-0521">NADP</keyword>
<dbReference type="CDD" id="cd05259">
    <property type="entry name" value="PCBER_SDR_a"/>
    <property type="match status" value="1"/>
</dbReference>
<sequence length="304" mass="33224">MSIQNVALVGGTGTLGAPVLEVLKASPLTTFVLNRASSKSTYNGVNVITIPNDLNVDTLASLFKQHAIDAIILAIKGSYVEQQRTFIDAAFAGGVKRVIPAEFGSCDSADDKTNEILPLMKGKKGVRDYLISLQDKERPGTTEKLSWTALVTGHFFDHGIVTPLLKFDVQNRKAYLVDGGDIKFSASTLPFIGRAVAAVLQKPEETKNRLFYVHSNYVTQLELLDALERATGDKFERIAQSSEEELKVVRPKMLEGDFDAMEEVVAIWGVVASDWKNKPDFANGLLGLQEEDLDTVVKAALEHA</sequence>
<evidence type="ECO:0000256" key="1">
    <source>
        <dbReference type="ARBA" id="ARBA00022857"/>
    </source>
</evidence>
<dbReference type="PANTHER" id="PTHR47706">
    <property type="entry name" value="NMRA-LIKE FAMILY PROTEIN"/>
    <property type="match status" value="1"/>
</dbReference>
<keyword evidence="5" id="KW-1185">Reference proteome</keyword>